<dbReference type="AlphaFoldDB" id="A0AAE3VDZ7"/>
<dbReference type="RefSeq" id="WP_307260087.1">
    <property type="nucleotide sequence ID" value="NZ_JAUSVL010000001.1"/>
</dbReference>
<reference evidence="2" key="1">
    <citation type="submission" date="2023-07" db="EMBL/GenBank/DDBJ databases">
        <title>Genomic Encyclopedia of Type Strains, Phase IV (KMG-IV): sequencing the most valuable type-strain genomes for metagenomic binning, comparative biology and taxonomic classification.</title>
        <authorList>
            <person name="Goeker M."/>
        </authorList>
    </citation>
    <scope>NUCLEOTIDE SEQUENCE</scope>
    <source>
        <strain evidence="2">DSM 24202</strain>
    </source>
</reference>
<dbReference type="Gene3D" id="3.60.60.10">
    <property type="entry name" value="Penicillin V Acylase, Chain A"/>
    <property type="match status" value="1"/>
</dbReference>
<dbReference type="PANTHER" id="PTHR35190:SF1">
    <property type="entry name" value="PEPTIDASE C45 HYDROLASE DOMAIN-CONTAINING PROTEIN"/>
    <property type="match status" value="1"/>
</dbReference>
<organism evidence="2 3">
    <name type="scientific">Oligosphaera ethanolica</name>
    <dbReference type="NCBI Taxonomy" id="760260"/>
    <lineage>
        <taxon>Bacteria</taxon>
        <taxon>Pseudomonadati</taxon>
        <taxon>Lentisphaerota</taxon>
        <taxon>Oligosphaeria</taxon>
        <taxon>Oligosphaerales</taxon>
        <taxon>Oligosphaeraceae</taxon>
        <taxon>Oligosphaera</taxon>
    </lineage>
</organism>
<gene>
    <name evidence="2" type="ORF">J3R75_000860</name>
</gene>
<comment type="caution">
    <text evidence="2">The sequence shown here is derived from an EMBL/GenBank/DDBJ whole genome shotgun (WGS) entry which is preliminary data.</text>
</comment>
<dbReference type="Pfam" id="PF03417">
    <property type="entry name" value="AAT"/>
    <property type="match status" value="1"/>
</dbReference>
<dbReference type="InterPro" id="IPR047803">
    <property type="entry name" value="DCD1A/B-like"/>
</dbReference>
<proteinExistence type="predicted"/>
<dbReference type="EMBL" id="JAUSVL010000001">
    <property type="protein sequence ID" value="MDQ0288753.1"/>
    <property type="molecule type" value="Genomic_DNA"/>
</dbReference>
<evidence type="ECO:0000259" key="1">
    <source>
        <dbReference type="Pfam" id="PF03417"/>
    </source>
</evidence>
<dbReference type="InterPro" id="IPR047794">
    <property type="entry name" value="C45_proenzyme-like"/>
</dbReference>
<evidence type="ECO:0000313" key="3">
    <source>
        <dbReference type="Proteomes" id="UP001238163"/>
    </source>
</evidence>
<evidence type="ECO:0000313" key="2">
    <source>
        <dbReference type="EMBL" id="MDQ0288753.1"/>
    </source>
</evidence>
<dbReference type="Proteomes" id="UP001238163">
    <property type="component" value="Unassembled WGS sequence"/>
</dbReference>
<accession>A0AAE3VDZ7</accession>
<name>A0AAE3VDZ7_9BACT</name>
<protein>
    <recommendedName>
        <fullName evidence="1">Peptidase C45 hydrolase domain-containing protein</fullName>
    </recommendedName>
</protein>
<sequence length="391" mass="43528">MCTKRLQHHWVLTLTLTLTIALPLMSLAQDLRVIARNENGMLCLLGGKRVLIVNGTAEQMGGAHGKLMANMVPQVSPRTMCLVGAVYSISKGDWFFARMDEIIRRAMPHTPERFVQECLAMGRAAGISDRDALCANFFPELFHCSGAAMRNQATSDGQILHVRVLDYMADVNLQKYTAVQIFIPEGRNAWMSLGYAGFLGTVTAMNEHGLAMGEVGGEGEGKWDGMPMTFLMRDIMERAKTVRDALAILETTPRTCEYYYVLSDASKDMIGVYATPEKLEVLEAGQQHPKLPPVPADTVLISAPDRAQTLAQRINENYGKITPEMLMTIIKRPVAMKSNLHNAIFRPETLDMWFADAGRKNPACDSAYTRINLREAIDFFHQNQQRATTTP</sequence>
<feature type="domain" description="Peptidase C45 hydrolase" evidence="1">
    <location>
        <begin position="177"/>
        <end position="280"/>
    </location>
</feature>
<dbReference type="InterPro" id="IPR005079">
    <property type="entry name" value="Peptidase_C45_hydrolase"/>
</dbReference>
<dbReference type="NCBIfam" id="NF040521">
    <property type="entry name" value="C45_proenzyme"/>
    <property type="match status" value="1"/>
</dbReference>
<keyword evidence="3" id="KW-1185">Reference proteome</keyword>
<dbReference type="PANTHER" id="PTHR35190">
    <property type="entry name" value="PROTEIN DCD1B"/>
    <property type="match status" value="1"/>
</dbReference>